<comment type="caution">
    <text evidence="1">The sequence shown here is derived from an EMBL/GenBank/DDBJ whole genome shotgun (WGS) entry which is preliminary data.</text>
</comment>
<sequence length="384" mass="43452">MAASPENVTQLLVDARRLRYSASRTAICEEAVRIADTLGDLKCGFEARLELIESAQFGGQPDPVIVAFAWCLGAYDRHPDKFGTPEIRDQILWRYKWVIQTLCGYPQFPLAQIDEALADMRARHEAAGHSLQRVFDAERRAALTTGNKPRAIAAFERMCREPLDRMSESVECYHEGKISFYRGVERYAESVAAAEPFVRGEMNCMSGALWACAMTLLPLMKLGQVDRAMSYHRQGLPLVDRYPGFRSVVLYHVDFLTLTDNLDRAVALADKHVAHLLDEASPIRQWGVWSTIRLLADRVREVRPAPIRLTLPDKHPLKTPDNLVVPTELFAWTDREAREIGARFDARDGNDYFAQQINEQAELKAQIVPYPVPSRRSIPGENES</sequence>
<dbReference type="Proteomes" id="UP000214646">
    <property type="component" value="Unassembled WGS sequence"/>
</dbReference>
<accession>A0A225DZ90</accession>
<name>A0A225DZ90_9BACT</name>
<organism evidence="1 2">
    <name type="scientific">Fimbriiglobus ruber</name>
    <dbReference type="NCBI Taxonomy" id="1908690"/>
    <lineage>
        <taxon>Bacteria</taxon>
        <taxon>Pseudomonadati</taxon>
        <taxon>Planctomycetota</taxon>
        <taxon>Planctomycetia</taxon>
        <taxon>Gemmatales</taxon>
        <taxon>Gemmataceae</taxon>
        <taxon>Fimbriiglobus</taxon>
    </lineage>
</organism>
<proteinExistence type="predicted"/>
<evidence type="ECO:0000313" key="1">
    <source>
        <dbReference type="EMBL" id="OWK46671.1"/>
    </source>
</evidence>
<gene>
    <name evidence="1" type="ORF">FRUB_00370</name>
</gene>
<dbReference type="OrthoDB" id="56388at2"/>
<evidence type="ECO:0000313" key="2">
    <source>
        <dbReference type="Proteomes" id="UP000214646"/>
    </source>
</evidence>
<protein>
    <submittedName>
        <fullName evidence="1">Uncharacterized protein</fullName>
    </submittedName>
</protein>
<dbReference type="RefSeq" id="WP_088251870.1">
    <property type="nucleotide sequence ID" value="NZ_NIDE01000001.1"/>
</dbReference>
<dbReference type="EMBL" id="NIDE01000001">
    <property type="protein sequence ID" value="OWK46671.1"/>
    <property type="molecule type" value="Genomic_DNA"/>
</dbReference>
<dbReference type="AlphaFoldDB" id="A0A225DZ90"/>
<keyword evidence="2" id="KW-1185">Reference proteome</keyword>
<reference evidence="2" key="1">
    <citation type="submission" date="2017-06" db="EMBL/GenBank/DDBJ databases">
        <title>Genome analysis of Fimbriiglobus ruber SP5, the first member of the order Planctomycetales with confirmed chitinolytic capability.</title>
        <authorList>
            <person name="Ravin N.V."/>
            <person name="Rakitin A.L."/>
            <person name="Ivanova A.A."/>
            <person name="Beletsky A.V."/>
            <person name="Kulichevskaya I.S."/>
            <person name="Mardanov A.V."/>
            <person name="Dedysh S.N."/>
        </authorList>
    </citation>
    <scope>NUCLEOTIDE SEQUENCE [LARGE SCALE GENOMIC DNA]</scope>
    <source>
        <strain evidence="2">SP5</strain>
    </source>
</reference>